<evidence type="ECO:0008006" key="3">
    <source>
        <dbReference type="Google" id="ProtNLM"/>
    </source>
</evidence>
<gene>
    <name evidence="1" type="ORF">ACJMK2_004346</name>
</gene>
<evidence type="ECO:0000313" key="2">
    <source>
        <dbReference type="Proteomes" id="UP001634394"/>
    </source>
</evidence>
<accession>A0ABD3Y0W4</accession>
<proteinExistence type="predicted"/>
<feature type="non-terminal residue" evidence="1">
    <location>
        <position position="1"/>
    </location>
</feature>
<comment type="caution">
    <text evidence="1">The sequence shown here is derived from an EMBL/GenBank/DDBJ whole genome shotgun (WGS) entry which is preliminary data.</text>
</comment>
<dbReference type="AlphaFoldDB" id="A0ABD3Y0W4"/>
<feature type="non-terminal residue" evidence="1">
    <location>
        <position position="81"/>
    </location>
</feature>
<dbReference type="Proteomes" id="UP001634394">
    <property type="component" value="Unassembled WGS sequence"/>
</dbReference>
<organism evidence="1 2">
    <name type="scientific">Sinanodonta woodiana</name>
    <name type="common">Chinese pond mussel</name>
    <name type="synonym">Anodonta woodiana</name>
    <dbReference type="NCBI Taxonomy" id="1069815"/>
    <lineage>
        <taxon>Eukaryota</taxon>
        <taxon>Metazoa</taxon>
        <taxon>Spiralia</taxon>
        <taxon>Lophotrochozoa</taxon>
        <taxon>Mollusca</taxon>
        <taxon>Bivalvia</taxon>
        <taxon>Autobranchia</taxon>
        <taxon>Heteroconchia</taxon>
        <taxon>Palaeoheterodonta</taxon>
        <taxon>Unionida</taxon>
        <taxon>Unionoidea</taxon>
        <taxon>Unionidae</taxon>
        <taxon>Unioninae</taxon>
        <taxon>Sinanodonta</taxon>
    </lineage>
</organism>
<sequence>ATDLEIVWVRDVTEHIKSDKRGLGEHDFPDQLTFYIRRGLDDLTLNLIKNYDIDPNAEIYVVQELQNGHSFLAKTNDTEKK</sequence>
<evidence type="ECO:0000313" key="1">
    <source>
        <dbReference type="EMBL" id="KAL3892109.1"/>
    </source>
</evidence>
<keyword evidence="2" id="KW-1185">Reference proteome</keyword>
<dbReference type="EMBL" id="JBJQND010000001">
    <property type="protein sequence ID" value="KAL3892109.1"/>
    <property type="molecule type" value="Genomic_DNA"/>
</dbReference>
<protein>
    <recommendedName>
        <fullName evidence="3">Ubiquitin-like domain-containing protein</fullName>
    </recommendedName>
</protein>
<name>A0ABD3Y0W4_SINWO</name>
<reference evidence="1 2" key="1">
    <citation type="submission" date="2024-11" db="EMBL/GenBank/DDBJ databases">
        <title>Chromosome-level genome assembly of the freshwater bivalve Anodonta woodiana.</title>
        <authorList>
            <person name="Chen X."/>
        </authorList>
    </citation>
    <scope>NUCLEOTIDE SEQUENCE [LARGE SCALE GENOMIC DNA]</scope>
    <source>
        <strain evidence="1">MN2024</strain>
        <tissue evidence="1">Gills</tissue>
    </source>
</reference>